<evidence type="ECO:0000256" key="1">
    <source>
        <dbReference type="ARBA" id="ARBA00023157"/>
    </source>
</evidence>
<protein>
    <submittedName>
        <fullName evidence="4">Type-2 ice-structuring protein-like</fullName>
    </submittedName>
</protein>
<name>A0AAV1HIS9_XYRNO</name>
<gene>
    <name evidence="4" type="ORF">XNOV1_A034343</name>
</gene>
<evidence type="ECO:0000313" key="5">
    <source>
        <dbReference type="Proteomes" id="UP001178508"/>
    </source>
</evidence>
<feature type="signal peptide" evidence="2">
    <location>
        <begin position="1"/>
        <end position="19"/>
    </location>
</feature>
<feature type="domain" description="C-type lectin" evidence="3">
    <location>
        <begin position="47"/>
        <end position="165"/>
    </location>
</feature>
<sequence>MKLLAVSALLCAAVALTGAFVLPEDDQQELVDFLEQRGTCTGTWSEFNGRCFRYFPKAMPWADAELNCQSFGANLASIHNIEEYHEIQRLVLTNSYQTQLSWIGGFLAHDTETWLWSDGSRFVYQNWCEHEAEEAHEGPCVDINQGYGKCWGSATCTESLPFLCSKKM</sequence>
<dbReference type="PROSITE" id="PS50041">
    <property type="entry name" value="C_TYPE_LECTIN_2"/>
    <property type="match status" value="1"/>
</dbReference>
<keyword evidence="5" id="KW-1185">Reference proteome</keyword>
<dbReference type="SUPFAM" id="SSF56436">
    <property type="entry name" value="C-type lectin-like"/>
    <property type="match status" value="1"/>
</dbReference>
<accession>A0AAV1HIS9</accession>
<dbReference type="InterPro" id="IPR016186">
    <property type="entry name" value="C-type_lectin-like/link_sf"/>
</dbReference>
<dbReference type="InterPro" id="IPR018378">
    <property type="entry name" value="C-type_lectin_CS"/>
</dbReference>
<evidence type="ECO:0000259" key="3">
    <source>
        <dbReference type="PROSITE" id="PS50041"/>
    </source>
</evidence>
<keyword evidence="1" id="KW-1015">Disulfide bond</keyword>
<dbReference type="InterPro" id="IPR016187">
    <property type="entry name" value="CTDL_fold"/>
</dbReference>
<dbReference type="Proteomes" id="UP001178508">
    <property type="component" value="Chromosome 23"/>
</dbReference>
<evidence type="ECO:0000256" key="2">
    <source>
        <dbReference type="SAM" id="SignalP"/>
    </source>
</evidence>
<organism evidence="4 5">
    <name type="scientific">Xyrichtys novacula</name>
    <name type="common">Pearly razorfish</name>
    <name type="synonym">Hemipteronotus novacula</name>
    <dbReference type="NCBI Taxonomy" id="13765"/>
    <lineage>
        <taxon>Eukaryota</taxon>
        <taxon>Metazoa</taxon>
        <taxon>Chordata</taxon>
        <taxon>Craniata</taxon>
        <taxon>Vertebrata</taxon>
        <taxon>Euteleostomi</taxon>
        <taxon>Actinopterygii</taxon>
        <taxon>Neopterygii</taxon>
        <taxon>Teleostei</taxon>
        <taxon>Neoteleostei</taxon>
        <taxon>Acanthomorphata</taxon>
        <taxon>Eupercaria</taxon>
        <taxon>Labriformes</taxon>
        <taxon>Labridae</taxon>
        <taxon>Xyrichtys</taxon>
    </lineage>
</organism>
<proteinExistence type="predicted"/>
<reference evidence="4" key="1">
    <citation type="submission" date="2023-08" db="EMBL/GenBank/DDBJ databases">
        <authorList>
            <person name="Alioto T."/>
            <person name="Alioto T."/>
            <person name="Gomez Garrido J."/>
        </authorList>
    </citation>
    <scope>NUCLEOTIDE SEQUENCE</scope>
</reference>
<dbReference type="PANTHER" id="PTHR22803">
    <property type="entry name" value="MANNOSE, PHOSPHOLIPASE, LECTIN RECEPTOR RELATED"/>
    <property type="match status" value="1"/>
</dbReference>
<keyword evidence="2" id="KW-0732">Signal</keyword>
<evidence type="ECO:0000313" key="4">
    <source>
        <dbReference type="EMBL" id="CAJ1085708.1"/>
    </source>
</evidence>
<dbReference type="PROSITE" id="PS00615">
    <property type="entry name" value="C_TYPE_LECTIN_1"/>
    <property type="match status" value="1"/>
</dbReference>
<dbReference type="CDD" id="cd00037">
    <property type="entry name" value="CLECT"/>
    <property type="match status" value="1"/>
</dbReference>
<dbReference type="AlphaFoldDB" id="A0AAV1HIS9"/>
<dbReference type="Pfam" id="PF00059">
    <property type="entry name" value="Lectin_C"/>
    <property type="match status" value="1"/>
</dbReference>
<dbReference type="SMART" id="SM00034">
    <property type="entry name" value="CLECT"/>
    <property type="match status" value="1"/>
</dbReference>
<dbReference type="Gene3D" id="3.10.100.10">
    <property type="entry name" value="Mannose-Binding Protein A, subunit A"/>
    <property type="match status" value="1"/>
</dbReference>
<dbReference type="EMBL" id="OY660886">
    <property type="protein sequence ID" value="CAJ1085708.1"/>
    <property type="molecule type" value="Genomic_DNA"/>
</dbReference>
<dbReference type="InterPro" id="IPR050111">
    <property type="entry name" value="C-type_lectin/snaclec_domain"/>
</dbReference>
<dbReference type="InterPro" id="IPR001304">
    <property type="entry name" value="C-type_lectin-like"/>
</dbReference>
<feature type="chain" id="PRO_5043942678" evidence="2">
    <location>
        <begin position="20"/>
        <end position="168"/>
    </location>
</feature>